<dbReference type="RefSeq" id="WP_157335573.1">
    <property type="nucleotide sequence ID" value="NZ_RHLK01000005.1"/>
</dbReference>
<reference evidence="2 3" key="1">
    <citation type="journal article" date="2019" name="Microorganisms">
        <title>Paenibacillus lutrae sp. nov., A Chitinolytic Species Isolated from A River Otter in Castril Natural Park, Granada, Spain.</title>
        <authorList>
            <person name="Rodriguez M."/>
            <person name="Reina J.C."/>
            <person name="Bejar V."/>
            <person name="Llamas I."/>
        </authorList>
    </citation>
    <scope>NUCLEOTIDE SEQUENCE [LARGE SCALE GENOMIC DNA]</scope>
    <source>
        <strain evidence="2 3">N10</strain>
    </source>
</reference>
<proteinExistence type="predicted"/>
<evidence type="ECO:0000313" key="2">
    <source>
        <dbReference type="EMBL" id="MVP00119.1"/>
    </source>
</evidence>
<dbReference type="Proteomes" id="UP000490800">
    <property type="component" value="Unassembled WGS sequence"/>
</dbReference>
<dbReference type="PROSITE" id="PS51257">
    <property type="entry name" value="PROKAR_LIPOPROTEIN"/>
    <property type="match status" value="1"/>
</dbReference>
<dbReference type="InterPro" id="IPR025673">
    <property type="entry name" value="PCYCGC"/>
</dbReference>
<organism evidence="2 3">
    <name type="scientific">Paenibacillus lutrae</name>
    <dbReference type="NCBI Taxonomy" id="2078573"/>
    <lineage>
        <taxon>Bacteria</taxon>
        <taxon>Bacillati</taxon>
        <taxon>Bacillota</taxon>
        <taxon>Bacilli</taxon>
        <taxon>Bacillales</taxon>
        <taxon>Paenibacillaceae</taxon>
        <taxon>Paenibacillus</taxon>
    </lineage>
</organism>
<keyword evidence="1" id="KW-0732">Signal</keyword>
<protein>
    <recommendedName>
        <fullName evidence="4">Lipoprotein</fullName>
    </recommendedName>
</protein>
<comment type="caution">
    <text evidence="2">The sequence shown here is derived from an EMBL/GenBank/DDBJ whole genome shotgun (WGS) entry which is preliminary data.</text>
</comment>
<dbReference type="AlphaFoldDB" id="A0A7X3FHX9"/>
<dbReference type="OrthoDB" id="2654667at2"/>
<dbReference type="Pfam" id="PF13798">
    <property type="entry name" value="PCYCGC"/>
    <property type="match status" value="1"/>
</dbReference>
<accession>A0A7X3FHX9</accession>
<evidence type="ECO:0000313" key="3">
    <source>
        <dbReference type="Proteomes" id="UP000490800"/>
    </source>
</evidence>
<evidence type="ECO:0000256" key="1">
    <source>
        <dbReference type="SAM" id="SignalP"/>
    </source>
</evidence>
<dbReference type="EMBL" id="RHLK01000005">
    <property type="protein sequence ID" value="MVP00119.1"/>
    <property type="molecule type" value="Genomic_DNA"/>
</dbReference>
<sequence>MKRNMSWTLLLILLASIVLTACGGESKKAEHDTQHAPNGDLQEKTASVKVLPAFLANQKEEIRTIYQLAGENKELLEWMPCYCGCGESAGHKSNQNCFIRETGSDGSIVWDDHGTRCGICLEIALKSVAMKKQGKSTLEIRKAIDEAYKTGAGKPTDTPMPQA</sequence>
<feature type="chain" id="PRO_5039102417" description="Lipoprotein" evidence="1">
    <location>
        <begin position="21"/>
        <end position="163"/>
    </location>
</feature>
<gene>
    <name evidence="2" type="ORF">EDM21_11415</name>
</gene>
<name>A0A7X3FHX9_9BACL</name>
<keyword evidence="3" id="KW-1185">Reference proteome</keyword>
<evidence type="ECO:0008006" key="4">
    <source>
        <dbReference type="Google" id="ProtNLM"/>
    </source>
</evidence>
<feature type="signal peptide" evidence="1">
    <location>
        <begin position="1"/>
        <end position="20"/>
    </location>
</feature>